<name>A0ABP0EZV9_CLALP</name>
<protein>
    <submittedName>
        <fullName evidence="3">Uncharacterized protein</fullName>
    </submittedName>
</protein>
<dbReference type="PANTHER" id="PTHR35155">
    <property type="entry name" value="SPERMATOGENESIS-ASSOCIATED PROTEIN 24"/>
    <property type="match status" value="1"/>
</dbReference>
<evidence type="ECO:0000256" key="1">
    <source>
        <dbReference type="SAM" id="Coils"/>
    </source>
</evidence>
<feature type="region of interest" description="Disordered" evidence="2">
    <location>
        <begin position="1"/>
        <end position="21"/>
    </location>
</feature>
<accession>A0ABP0EZV9</accession>
<evidence type="ECO:0000313" key="4">
    <source>
        <dbReference type="Proteomes" id="UP001642483"/>
    </source>
</evidence>
<organism evidence="3 4">
    <name type="scientific">Clavelina lepadiformis</name>
    <name type="common">Light-bulb sea squirt</name>
    <name type="synonym">Ascidia lepadiformis</name>
    <dbReference type="NCBI Taxonomy" id="159417"/>
    <lineage>
        <taxon>Eukaryota</taxon>
        <taxon>Metazoa</taxon>
        <taxon>Chordata</taxon>
        <taxon>Tunicata</taxon>
        <taxon>Ascidiacea</taxon>
        <taxon>Aplousobranchia</taxon>
        <taxon>Clavelinidae</taxon>
        <taxon>Clavelina</taxon>
    </lineage>
</organism>
<dbReference type="Proteomes" id="UP001642483">
    <property type="component" value="Unassembled WGS sequence"/>
</dbReference>
<comment type="caution">
    <text evidence="3">The sequence shown here is derived from an EMBL/GenBank/DDBJ whole genome shotgun (WGS) entry which is preliminary data.</text>
</comment>
<dbReference type="PANTHER" id="PTHR35155:SF1">
    <property type="entry name" value="SPERMATOGENESIS-ASSOCIATED PROTEIN 24"/>
    <property type="match status" value="1"/>
</dbReference>
<dbReference type="InterPro" id="IPR029176">
    <property type="entry name" value="SPATA24"/>
</dbReference>
<dbReference type="Pfam" id="PF15175">
    <property type="entry name" value="SPATA24"/>
    <property type="match status" value="1"/>
</dbReference>
<keyword evidence="1" id="KW-0175">Coiled coil</keyword>
<proteinExistence type="predicted"/>
<dbReference type="EMBL" id="CAWYQH010000002">
    <property type="protein sequence ID" value="CAK8673001.1"/>
    <property type="molecule type" value="Genomic_DNA"/>
</dbReference>
<sequence length="198" mass="23341">MEDFGWSSKNGAVRASSPSISSHSIVRNAMEDVFKIQRNQLDHVRSTIERQKSNYIPKTTHDEVSNALKHEKLDHTKTKLLLDKEKDKLEFTLGENEILKTQMQNQKEEYESQIRALQSKATRETKRCDFLHQQCMEMETKLEKLTDIGLLKDNEILKLRQRLKNLKENHKVTLEEIDINRMQEDYIKTLSDSQKRKV</sequence>
<reference evidence="3 4" key="1">
    <citation type="submission" date="2024-02" db="EMBL/GenBank/DDBJ databases">
        <authorList>
            <person name="Daric V."/>
            <person name="Darras S."/>
        </authorList>
    </citation>
    <scope>NUCLEOTIDE SEQUENCE [LARGE SCALE GENOMIC DNA]</scope>
</reference>
<feature type="coiled-coil region" evidence="1">
    <location>
        <begin position="89"/>
        <end position="127"/>
    </location>
</feature>
<evidence type="ECO:0000256" key="2">
    <source>
        <dbReference type="SAM" id="MobiDB-lite"/>
    </source>
</evidence>
<gene>
    <name evidence="3" type="ORF">CVLEPA_LOCUS2790</name>
</gene>
<evidence type="ECO:0000313" key="3">
    <source>
        <dbReference type="EMBL" id="CAK8673001.1"/>
    </source>
</evidence>
<keyword evidence="4" id="KW-1185">Reference proteome</keyword>